<organism evidence="2 3">
    <name type="scientific">Deinococcus multiflagellatus</name>
    <dbReference type="NCBI Taxonomy" id="1656887"/>
    <lineage>
        <taxon>Bacteria</taxon>
        <taxon>Thermotogati</taxon>
        <taxon>Deinococcota</taxon>
        <taxon>Deinococci</taxon>
        <taxon>Deinococcales</taxon>
        <taxon>Deinococcaceae</taxon>
        <taxon>Deinococcus</taxon>
    </lineage>
</organism>
<protein>
    <submittedName>
        <fullName evidence="2">Uncharacterized protein</fullName>
    </submittedName>
</protein>
<name>A0ABW1ZQR8_9DEIO</name>
<sequence>MARTTRTLNPLHFEDLEPHRFEDLVRQLAYEYRPWASIEATGRGGADDGIDIRAFEQNRMSPTEETDEEDLPPP</sequence>
<dbReference type="EMBL" id="JBHSWB010000002">
    <property type="protein sequence ID" value="MFC6662822.1"/>
    <property type="molecule type" value="Genomic_DNA"/>
</dbReference>
<evidence type="ECO:0000256" key="1">
    <source>
        <dbReference type="SAM" id="MobiDB-lite"/>
    </source>
</evidence>
<accession>A0ABW1ZQR8</accession>
<reference evidence="3" key="1">
    <citation type="journal article" date="2019" name="Int. J. Syst. Evol. Microbiol.">
        <title>The Global Catalogue of Microorganisms (GCM) 10K type strain sequencing project: providing services to taxonomists for standard genome sequencing and annotation.</title>
        <authorList>
            <consortium name="The Broad Institute Genomics Platform"/>
            <consortium name="The Broad Institute Genome Sequencing Center for Infectious Disease"/>
            <person name="Wu L."/>
            <person name="Ma J."/>
        </authorList>
    </citation>
    <scope>NUCLEOTIDE SEQUENCE [LARGE SCALE GENOMIC DNA]</scope>
    <source>
        <strain evidence="3">CCUG 63830</strain>
    </source>
</reference>
<proteinExistence type="predicted"/>
<feature type="region of interest" description="Disordered" evidence="1">
    <location>
        <begin position="38"/>
        <end position="74"/>
    </location>
</feature>
<comment type="caution">
    <text evidence="2">The sequence shown here is derived from an EMBL/GenBank/DDBJ whole genome shotgun (WGS) entry which is preliminary data.</text>
</comment>
<evidence type="ECO:0000313" key="2">
    <source>
        <dbReference type="EMBL" id="MFC6662822.1"/>
    </source>
</evidence>
<dbReference type="Proteomes" id="UP001596317">
    <property type="component" value="Unassembled WGS sequence"/>
</dbReference>
<keyword evidence="3" id="KW-1185">Reference proteome</keyword>
<evidence type="ECO:0000313" key="3">
    <source>
        <dbReference type="Proteomes" id="UP001596317"/>
    </source>
</evidence>
<gene>
    <name evidence="2" type="ORF">ACFP90_22520</name>
</gene>
<feature type="compositionally biased region" description="Acidic residues" evidence="1">
    <location>
        <begin position="64"/>
        <end position="74"/>
    </location>
</feature>